<keyword evidence="4" id="KW-1185">Reference proteome</keyword>
<feature type="compositionally biased region" description="Low complexity" evidence="1">
    <location>
        <begin position="33"/>
        <end position="45"/>
    </location>
</feature>
<feature type="compositionally biased region" description="Low complexity" evidence="1">
    <location>
        <begin position="10"/>
        <end position="26"/>
    </location>
</feature>
<keyword evidence="2" id="KW-1133">Transmembrane helix</keyword>
<feature type="region of interest" description="Disordered" evidence="1">
    <location>
        <begin position="1"/>
        <end position="45"/>
    </location>
</feature>
<evidence type="ECO:0000313" key="3">
    <source>
        <dbReference type="EMBL" id="GAA6146142.1"/>
    </source>
</evidence>
<keyword evidence="2" id="KW-0812">Transmembrane</keyword>
<dbReference type="EMBL" id="BAABWH010000005">
    <property type="protein sequence ID" value="GAA6146142.1"/>
    <property type="molecule type" value="Genomic_DNA"/>
</dbReference>
<evidence type="ECO:0000313" key="4">
    <source>
        <dbReference type="Proteomes" id="UP001481413"/>
    </source>
</evidence>
<evidence type="ECO:0000256" key="1">
    <source>
        <dbReference type="SAM" id="MobiDB-lite"/>
    </source>
</evidence>
<proteinExistence type="predicted"/>
<dbReference type="RefSeq" id="WP_353295317.1">
    <property type="nucleotide sequence ID" value="NZ_BAABWH010000005.1"/>
</dbReference>
<reference evidence="3 4" key="1">
    <citation type="submission" date="2024-04" db="EMBL/GenBank/DDBJ databases">
        <title>Draft genome sequence of Thalassolituus maritimus NBRC 116585.</title>
        <authorList>
            <person name="Miyakawa T."/>
            <person name="Kusuya Y."/>
            <person name="Miura T."/>
        </authorList>
    </citation>
    <scope>NUCLEOTIDE SEQUENCE [LARGE SCALE GENOMIC DNA]</scope>
    <source>
        <strain evidence="3 4">5NW40-0001</strain>
    </source>
</reference>
<name>A0ABQ0A169_9GAMM</name>
<dbReference type="Proteomes" id="UP001481413">
    <property type="component" value="Unassembled WGS sequence"/>
</dbReference>
<evidence type="ECO:0000256" key="2">
    <source>
        <dbReference type="SAM" id="Phobius"/>
    </source>
</evidence>
<sequence length="273" mass="28349">MKPTEEEIAQRQQQLRRQAQQRLAQAGAAKRSAPATDPLTAAATAPTAQATTAAAAPVQRSSGSSGSSGLAVVSLLVALGALAGAGYMYTLLESSQQKLTAAQDILLLQGGKIEALENRLSASGENANLSVDALKVVLREQDNEIRKLWDLASKRNRADIDANAAKLNNLSSAVNSASGASSSDIKALKAQLAELKNSVAAMPSGLELSIAQNKEGIDMLEASVNSLRTTVDSQKAAPASGGGAGYNDLLNMKLEIEDIQIRLDRIQNAMSGG</sequence>
<gene>
    <name evidence="3" type="ORF">NBRC116585_22600</name>
</gene>
<comment type="caution">
    <text evidence="3">The sequence shown here is derived from an EMBL/GenBank/DDBJ whole genome shotgun (WGS) entry which is preliminary data.</text>
</comment>
<keyword evidence="2" id="KW-0472">Membrane</keyword>
<organism evidence="3 4">
    <name type="scientific">Thalassolituus maritimus</name>
    <dbReference type="NCBI Taxonomy" id="484498"/>
    <lineage>
        <taxon>Bacteria</taxon>
        <taxon>Pseudomonadati</taxon>
        <taxon>Pseudomonadota</taxon>
        <taxon>Gammaproteobacteria</taxon>
        <taxon>Oceanospirillales</taxon>
        <taxon>Oceanospirillaceae</taxon>
        <taxon>Thalassolituus</taxon>
    </lineage>
</organism>
<feature type="transmembrane region" description="Helical" evidence="2">
    <location>
        <begin position="69"/>
        <end position="89"/>
    </location>
</feature>
<protein>
    <submittedName>
        <fullName evidence="3">Uncharacterized protein</fullName>
    </submittedName>
</protein>
<accession>A0ABQ0A169</accession>